<protein>
    <submittedName>
        <fullName evidence="2">Uncharacterized protein</fullName>
    </submittedName>
</protein>
<dbReference type="AlphaFoldDB" id="S4NZP1"/>
<evidence type="ECO:0000256" key="1">
    <source>
        <dbReference type="SAM" id="MobiDB-lite"/>
    </source>
</evidence>
<feature type="compositionally biased region" description="Low complexity" evidence="1">
    <location>
        <begin position="13"/>
        <end position="22"/>
    </location>
</feature>
<sequence length="71" mass="7797">VGLSRKWKKSGVSPFISPLSSASSNKEVKLDNQIKKRKRCNAEVEETDTGDESCGEIGSDICNTPKIDIDR</sequence>
<feature type="non-terminal residue" evidence="2">
    <location>
        <position position="71"/>
    </location>
</feature>
<feature type="region of interest" description="Disordered" evidence="1">
    <location>
        <begin position="1"/>
        <end position="22"/>
    </location>
</feature>
<name>S4NZP1_9NEOP</name>
<accession>S4NZP1</accession>
<reference evidence="2" key="2">
    <citation type="submission" date="2013-05" db="EMBL/GenBank/DDBJ databases">
        <authorList>
            <person name="Carter J.-M."/>
            <person name="Baker S.C."/>
            <person name="Pink R."/>
            <person name="Carter D.R.F."/>
            <person name="Collins A."/>
            <person name="Tomlin J."/>
            <person name="Gibbs M."/>
            <person name="Breuker C.J."/>
        </authorList>
    </citation>
    <scope>NUCLEOTIDE SEQUENCE</scope>
    <source>
        <tissue evidence="2">Ovary</tissue>
    </source>
</reference>
<evidence type="ECO:0000313" key="2">
    <source>
        <dbReference type="EMBL" id="JAA81303.1"/>
    </source>
</evidence>
<dbReference type="EMBL" id="GAIX01011257">
    <property type="protein sequence ID" value="JAA81303.1"/>
    <property type="molecule type" value="Transcribed_RNA"/>
</dbReference>
<reference evidence="2" key="1">
    <citation type="journal article" date="2013" name="BMC Genomics">
        <title>Unscrambling butterfly oogenesis.</title>
        <authorList>
            <person name="Carter J.M."/>
            <person name="Baker S.C."/>
            <person name="Pink R."/>
            <person name="Carter D.R."/>
            <person name="Collins A."/>
            <person name="Tomlin J."/>
            <person name="Gibbs M."/>
            <person name="Breuker C.J."/>
        </authorList>
    </citation>
    <scope>NUCLEOTIDE SEQUENCE</scope>
    <source>
        <tissue evidence="2">Ovary</tissue>
    </source>
</reference>
<feature type="non-terminal residue" evidence="2">
    <location>
        <position position="1"/>
    </location>
</feature>
<proteinExistence type="predicted"/>
<organism evidence="2">
    <name type="scientific">Pararge aegeria</name>
    <name type="common">speckled wood butterfly</name>
    <dbReference type="NCBI Taxonomy" id="116150"/>
    <lineage>
        <taxon>Eukaryota</taxon>
        <taxon>Metazoa</taxon>
        <taxon>Ecdysozoa</taxon>
        <taxon>Arthropoda</taxon>
        <taxon>Hexapoda</taxon>
        <taxon>Insecta</taxon>
        <taxon>Pterygota</taxon>
        <taxon>Neoptera</taxon>
        <taxon>Endopterygota</taxon>
        <taxon>Lepidoptera</taxon>
        <taxon>Glossata</taxon>
        <taxon>Ditrysia</taxon>
        <taxon>Papilionoidea</taxon>
        <taxon>Nymphalidae</taxon>
        <taxon>Satyrinae</taxon>
        <taxon>Satyrini</taxon>
        <taxon>Parargina</taxon>
        <taxon>Pararge</taxon>
    </lineage>
</organism>